<keyword evidence="6 7" id="KW-0472">Membrane</keyword>
<reference evidence="10" key="2">
    <citation type="submission" date="2015-04" db="EMBL/GenBank/DDBJ databases">
        <title>The complete genome sequence of Erythrobacter sp. s21-N3.</title>
        <authorList>
            <person name="Zhuang L."/>
            <person name="Liu Y."/>
            <person name="Shao Z."/>
        </authorList>
    </citation>
    <scope>NUCLEOTIDE SEQUENCE [LARGE SCALE GENOMIC DNA]</scope>
    <source>
        <strain evidence="10">s21-N3</strain>
    </source>
</reference>
<feature type="transmembrane region" description="Helical" evidence="7">
    <location>
        <begin position="20"/>
        <end position="44"/>
    </location>
</feature>
<protein>
    <submittedName>
        <fullName evidence="9">Bacteriophage N4 adsorption protein B</fullName>
    </submittedName>
</protein>
<evidence type="ECO:0000259" key="8">
    <source>
        <dbReference type="Pfam" id="PF13632"/>
    </source>
</evidence>
<dbReference type="InterPro" id="IPR001173">
    <property type="entry name" value="Glyco_trans_2-like"/>
</dbReference>
<evidence type="ECO:0000256" key="1">
    <source>
        <dbReference type="ARBA" id="ARBA00004141"/>
    </source>
</evidence>
<dbReference type="Gene3D" id="3.90.550.10">
    <property type="entry name" value="Spore Coat Polysaccharide Biosynthesis Protein SpsA, Chain A"/>
    <property type="match status" value="1"/>
</dbReference>
<dbReference type="PANTHER" id="PTHR43867:SF2">
    <property type="entry name" value="CELLULOSE SYNTHASE CATALYTIC SUBUNIT A [UDP-FORMING]"/>
    <property type="match status" value="1"/>
</dbReference>
<feature type="transmembrane region" description="Helical" evidence="7">
    <location>
        <begin position="384"/>
        <end position="402"/>
    </location>
</feature>
<dbReference type="SUPFAM" id="SSF53448">
    <property type="entry name" value="Nucleotide-diphospho-sugar transferases"/>
    <property type="match status" value="1"/>
</dbReference>
<keyword evidence="10" id="KW-1185">Reference proteome</keyword>
<dbReference type="RefSeq" id="WP_048886226.1">
    <property type="nucleotide sequence ID" value="NZ_CP011310.1"/>
</dbReference>
<dbReference type="PATRIC" id="fig|1648404.4.peg.2607"/>
<dbReference type="OrthoDB" id="5294733at2"/>
<organism evidence="9 10">
    <name type="scientific">Aurantiacibacter atlanticus</name>
    <dbReference type="NCBI Taxonomy" id="1648404"/>
    <lineage>
        <taxon>Bacteria</taxon>
        <taxon>Pseudomonadati</taxon>
        <taxon>Pseudomonadota</taxon>
        <taxon>Alphaproteobacteria</taxon>
        <taxon>Sphingomonadales</taxon>
        <taxon>Erythrobacteraceae</taxon>
        <taxon>Aurantiacibacter</taxon>
    </lineage>
</organism>
<keyword evidence="3" id="KW-0808">Transferase</keyword>
<feature type="domain" description="Glycosyltransferase 2-like" evidence="8">
    <location>
        <begin position="162"/>
        <end position="367"/>
    </location>
</feature>
<evidence type="ECO:0000256" key="6">
    <source>
        <dbReference type="ARBA" id="ARBA00023136"/>
    </source>
</evidence>
<evidence type="ECO:0000256" key="5">
    <source>
        <dbReference type="ARBA" id="ARBA00022989"/>
    </source>
</evidence>
<dbReference type="InterPro" id="IPR029044">
    <property type="entry name" value="Nucleotide-diphossugar_trans"/>
</dbReference>
<evidence type="ECO:0000313" key="10">
    <source>
        <dbReference type="Proteomes" id="UP000059113"/>
    </source>
</evidence>
<dbReference type="PANTHER" id="PTHR43867">
    <property type="entry name" value="CELLULOSE SYNTHASE CATALYTIC SUBUNIT A [UDP-FORMING]"/>
    <property type="match status" value="1"/>
</dbReference>
<evidence type="ECO:0000256" key="2">
    <source>
        <dbReference type="ARBA" id="ARBA00022676"/>
    </source>
</evidence>
<gene>
    <name evidence="9" type="ORF">CP97_12525</name>
</gene>
<proteinExistence type="predicted"/>
<dbReference type="GO" id="GO:0016020">
    <property type="term" value="C:membrane"/>
    <property type="evidence" value="ECO:0007669"/>
    <property type="project" value="UniProtKB-SubCell"/>
</dbReference>
<keyword evidence="4 7" id="KW-0812">Transmembrane</keyword>
<sequence length="474" mass="53180">MELGPWSALEWLALMEYELLLFAGVFFLLGVADELAMDGIWLWLRTTGRLRTHRIARAQLRHGELSGLVAVMIPAWQEDKVISETLVHARRAWPHDNLLFYIGIYRNDPASMQAASRGADDDSRVRLVVHDRDGPSTKADCLNRLYRAMEQDELRRGQAVRIILLHDAEDMVDEAALALIDTAMDDCEFVQLPVLPLPHPTSPWIASHYCEEFAESHGKAMVVRDALTAFMPAAGVGCAFNRETLRTMAEIAREESGARGPFCDSSLTEDYELGLRIGAAGGRSRFLRVRGEDGTLVATRSYFPTTLERAVRQKARWMHGIAFQGWDRLGWSGTLVENWMRLRDRRGPMSALVLLTGYMLFLIALLLTALDIAGYGRPWEPTPLLWALLGINMIGFIWRAGVRMAFTTREYGVMEGLRAVLRIPLANVIAIMAGRRALLAYGRTLRGADAQWDKTAHEDHPAMTQRSAVSEHAV</sequence>
<dbReference type="NCBIfam" id="NF011307">
    <property type="entry name" value="PRK14716.1-5"/>
    <property type="match status" value="1"/>
</dbReference>
<keyword evidence="2" id="KW-0328">Glycosyltransferase</keyword>
<reference evidence="9 10" key="1">
    <citation type="journal article" date="2015" name="Int. J. Syst. Evol. Microbiol.">
        <title>Erythrobacter atlanticus sp. nov., a bacterium from ocean sediment able to degrade polycyclic aromatic hydrocarbons.</title>
        <authorList>
            <person name="Zhuang L."/>
            <person name="Liu Y."/>
            <person name="Wang L."/>
            <person name="Wang W."/>
            <person name="Shao Z."/>
        </authorList>
    </citation>
    <scope>NUCLEOTIDE SEQUENCE [LARGE SCALE GENOMIC DNA]</scope>
    <source>
        <strain evidence="10">s21-N3</strain>
    </source>
</reference>
<dbReference type="EMBL" id="CP011310">
    <property type="protein sequence ID" value="AKQ42685.1"/>
    <property type="molecule type" value="Genomic_DNA"/>
</dbReference>
<dbReference type="AlphaFoldDB" id="A0A0H4VEC6"/>
<dbReference type="Pfam" id="PF13632">
    <property type="entry name" value="Glyco_trans_2_3"/>
    <property type="match status" value="1"/>
</dbReference>
<dbReference type="KEGG" id="ery:CP97_12525"/>
<feature type="transmembrane region" description="Helical" evidence="7">
    <location>
        <begin position="351"/>
        <end position="372"/>
    </location>
</feature>
<comment type="subcellular location">
    <subcellularLocation>
        <location evidence="1">Membrane</location>
        <topology evidence="1">Multi-pass membrane protein</topology>
    </subcellularLocation>
</comment>
<name>A0A0H4VEC6_9SPHN</name>
<evidence type="ECO:0000313" key="9">
    <source>
        <dbReference type="EMBL" id="AKQ42685.1"/>
    </source>
</evidence>
<accession>A0A0H4VEC6</accession>
<dbReference type="STRING" id="1648404.CP97_12525"/>
<dbReference type="InterPro" id="IPR050321">
    <property type="entry name" value="Glycosyltr_2/OpgH_subfam"/>
</dbReference>
<dbReference type="GO" id="GO:0016757">
    <property type="term" value="F:glycosyltransferase activity"/>
    <property type="evidence" value="ECO:0007669"/>
    <property type="project" value="UniProtKB-KW"/>
</dbReference>
<evidence type="ECO:0000256" key="7">
    <source>
        <dbReference type="SAM" id="Phobius"/>
    </source>
</evidence>
<evidence type="ECO:0000256" key="3">
    <source>
        <dbReference type="ARBA" id="ARBA00022679"/>
    </source>
</evidence>
<dbReference type="Proteomes" id="UP000059113">
    <property type="component" value="Chromosome"/>
</dbReference>
<evidence type="ECO:0000256" key="4">
    <source>
        <dbReference type="ARBA" id="ARBA00022692"/>
    </source>
</evidence>
<keyword evidence="5 7" id="KW-1133">Transmembrane helix</keyword>